<evidence type="ECO:0000256" key="7">
    <source>
        <dbReference type="RuleBase" id="RU362091"/>
    </source>
</evidence>
<keyword evidence="5" id="KW-0406">Ion transport</keyword>
<gene>
    <name evidence="9" type="ORF">AFUS01_LOCUS25378</name>
</gene>
<evidence type="ECO:0000313" key="9">
    <source>
        <dbReference type="EMBL" id="CAG7786828.1"/>
    </source>
</evidence>
<evidence type="ECO:0000313" key="10">
    <source>
        <dbReference type="Proteomes" id="UP000708208"/>
    </source>
</evidence>
<feature type="transmembrane region" description="Helical" evidence="8">
    <location>
        <begin position="23"/>
        <end position="44"/>
    </location>
</feature>
<dbReference type="GO" id="GO:0006814">
    <property type="term" value="P:sodium ion transport"/>
    <property type="evidence" value="ECO:0007669"/>
    <property type="project" value="UniProtKB-KW"/>
</dbReference>
<keyword evidence="4" id="KW-0915">Sodium</keyword>
<evidence type="ECO:0000256" key="2">
    <source>
        <dbReference type="ARBA" id="ARBA00022448"/>
    </source>
</evidence>
<dbReference type="PROSITE" id="PS50283">
    <property type="entry name" value="NA_SOLUT_SYMP_3"/>
    <property type="match status" value="1"/>
</dbReference>
<keyword evidence="2" id="KW-0813">Transport</keyword>
<reference evidence="9" key="1">
    <citation type="submission" date="2021-06" db="EMBL/GenBank/DDBJ databases">
        <authorList>
            <person name="Hodson N. C."/>
            <person name="Mongue J. A."/>
            <person name="Jaron S. K."/>
        </authorList>
    </citation>
    <scope>NUCLEOTIDE SEQUENCE</scope>
</reference>
<keyword evidence="8" id="KW-1133">Transmembrane helix</keyword>
<evidence type="ECO:0000256" key="6">
    <source>
        <dbReference type="ARBA" id="ARBA00023201"/>
    </source>
</evidence>
<accession>A0A8J2L365</accession>
<organism evidence="9 10">
    <name type="scientific">Allacma fusca</name>
    <dbReference type="NCBI Taxonomy" id="39272"/>
    <lineage>
        <taxon>Eukaryota</taxon>
        <taxon>Metazoa</taxon>
        <taxon>Ecdysozoa</taxon>
        <taxon>Arthropoda</taxon>
        <taxon>Hexapoda</taxon>
        <taxon>Collembola</taxon>
        <taxon>Symphypleona</taxon>
        <taxon>Sminthuridae</taxon>
        <taxon>Allacma</taxon>
    </lineage>
</organism>
<comment type="similarity">
    <text evidence="7">Belongs to the sodium:solute symporter (SSF) (TC 2.A.21) family.</text>
</comment>
<dbReference type="Pfam" id="PF00474">
    <property type="entry name" value="SSF"/>
    <property type="match status" value="1"/>
</dbReference>
<feature type="transmembrane region" description="Helical" evidence="8">
    <location>
        <begin position="56"/>
        <end position="75"/>
    </location>
</feature>
<keyword evidence="8" id="KW-0472">Membrane</keyword>
<comment type="caution">
    <text evidence="9">The sequence shown here is derived from an EMBL/GenBank/DDBJ whole genome shotgun (WGS) entry which is preliminary data.</text>
</comment>
<dbReference type="PANTHER" id="PTHR42985:SF39">
    <property type="entry name" value="GH10366P"/>
    <property type="match status" value="1"/>
</dbReference>
<evidence type="ECO:0000256" key="4">
    <source>
        <dbReference type="ARBA" id="ARBA00023053"/>
    </source>
</evidence>
<name>A0A8J2L365_9HEXA</name>
<sequence length="195" mass="21866">PVYYNLGIKSAFEYLEMRFNKGASVFVSLLAITHMTVFMAVLVYGPALALQQVMGIEVWITTAVIFAIGIFYSALGGLKAVVWNDTLQVCIMFASLTAIVIKGYSDEGGLSEVWEHAQNTSRTEFLNFDPDPRTRHTFWTATIGGFFYWLPMYAATQQRIQRYLSLPSISAVRRALFIAMGLRSASKKGFNILHL</sequence>
<feature type="transmembrane region" description="Helical" evidence="8">
    <location>
        <begin position="136"/>
        <end position="155"/>
    </location>
</feature>
<evidence type="ECO:0000256" key="8">
    <source>
        <dbReference type="SAM" id="Phobius"/>
    </source>
</evidence>
<dbReference type="PANTHER" id="PTHR42985">
    <property type="entry name" value="SODIUM-COUPLED MONOCARBOXYLATE TRANSPORTER"/>
    <property type="match status" value="1"/>
</dbReference>
<keyword evidence="6" id="KW-0739">Sodium transport</keyword>
<feature type="non-terminal residue" evidence="9">
    <location>
        <position position="1"/>
    </location>
</feature>
<dbReference type="EMBL" id="CAJVCH010327162">
    <property type="protein sequence ID" value="CAG7786828.1"/>
    <property type="molecule type" value="Genomic_DNA"/>
</dbReference>
<protein>
    <submittedName>
        <fullName evidence="9">Uncharacterized protein</fullName>
    </submittedName>
</protein>
<dbReference type="OrthoDB" id="6132759at2759"/>
<comment type="subcellular location">
    <subcellularLocation>
        <location evidence="1">Cell membrane</location>
        <topology evidence="1">Multi-pass membrane protein</topology>
    </subcellularLocation>
</comment>
<evidence type="ECO:0000256" key="5">
    <source>
        <dbReference type="ARBA" id="ARBA00023065"/>
    </source>
</evidence>
<dbReference type="Proteomes" id="UP000708208">
    <property type="component" value="Unassembled WGS sequence"/>
</dbReference>
<keyword evidence="3" id="KW-1003">Cell membrane</keyword>
<proteinExistence type="inferred from homology"/>
<dbReference type="GO" id="GO:0015293">
    <property type="term" value="F:symporter activity"/>
    <property type="evidence" value="ECO:0007669"/>
    <property type="project" value="TreeGrafter"/>
</dbReference>
<dbReference type="GO" id="GO:0005886">
    <property type="term" value="C:plasma membrane"/>
    <property type="evidence" value="ECO:0007669"/>
    <property type="project" value="UniProtKB-SubCell"/>
</dbReference>
<dbReference type="InterPro" id="IPR051163">
    <property type="entry name" value="Sodium:Solute_Symporter_SSF"/>
</dbReference>
<dbReference type="AlphaFoldDB" id="A0A8J2L365"/>
<feature type="transmembrane region" description="Helical" evidence="8">
    <location>
        <begin position="87"/>
        <end position="105"/>
    </location>
</feature>
<evidence type="ECO:0000256" key="3">
    <source>
        <dbReference type="ARBA" id="ARBA00022475"/>
    </source>
</evidence>
<dbReference type="InterPro" id="IPR001734">
    <property type="entry name" value="Na/solute_symporter"/>
</dbReference>
<evidence type="ECO:0000256" key="1">
    <source>
        <dbReference type="ARBA" id="ARBA00004651"/>
    </source>
</evidence>
<keyword evidence="8" id="KW-0812">Transmembrane</keyword>
<keyword evidence="10" id="KW-1185">Reference proteome</keyword>